<dbReference type="VEuPathDB" id="FungiDB:AeMF1_009561"/>
<dbReference type="AlphaFoldDB" id="A0A6G0X260"/>
<sequence>MTSSDSPPSLDSSDKYDGLKWRVDVVLSTNEQSNIQEPKAALELKRKQQNQDDVVAFEMSRSQVAGVLKEFDKIQRLIHAHKANTST</sequence>
<dbReference type="PROSITE" id="PS51269">
    <property type="entry name" value="COMM"/>
    <property type="match status" value="1"/>
</dbReference>
<feature type="domain" description="COMM" evidence="1">
    <location>
        <begin position="15"/>
        <end position="82"/>
    </location>
</feature>
<dbReference type="InterPro" id="IPR017920">
    <property type="entry name" value="COMM"/>
</dbReference>
<gene>
    <name evidence="2" type="ORF">Ae201684_009422</name>
</gene>
<evidence type="ECO:0000259" key="1">
    <source>
        <dbReference type="PROSITE" id="PS51269"/>
    </source>
</evidence>
<evidence type="ECO:0000313" key="2">
    <source>
        <dbReference type="EMBL" id="KAF0733864.1"/>
    </source>
</evidence>
<dbReference type="OrthoDB" id="71944at2759"/>
<accession>A0A6G0X260</accession>
<dbReference type="Proteomes" id="UP000481153">
    <property type="component" value="Unassembled WGS sequence"/>
</dbReference>
<proteinExistence type="predicted"/>
<evidence type="ECO:0000313" key="3">
    <source>
        <dbReference type="Proteomes" id="UP000481153"/>
    </source>
</evidence>
<dbReference type="Pfam" id="PF07258">
    <property type="entry name" value="COMM_domain"/>
    <property type="match status" value="1"/>
</dbReference>
<comment type="caution">
    <text evidence="2">The sequence shown here is derived from an EMBL/GenBank/DDBJ whole genome shotgun (WGS) entry which is preliminary data.</text>
</comment>
<organism evidence="2 3">
    <name type="scientific">Aphanomyces euteiches</name>
    <dbReference type="NCBI Taxonomy" id="100861"/>
    <lineage>
        <taxon>Eukaryota</taxon>
        <taxon>Sar</taxon>
        <taxon>Stramenopiles</taxon>
        <taxon>Oomycota</taxon>
        <taxon>Saprolegniomycetes</taxon>
        <taxon>Saprolegniales</taxon>
        <taxon>Verrucalvaceae</taxon>
        <taxon>Aphanomyces</taxon>
    </lineage>
</organism>
<reference evidence="2 3" key="1">
    <citation type="submission" date="2019-07" db="EMBL/GenBank/DDBJ databases">
        <title>Genomics analysis of Aphanomyces spp. identifies a new class of oomycete effector associated with host adaptation.</title>
        <authorList>
            <person name="Gaulin E."/>
        </authorList>
    </citation>
    <scope>NUCLEOTIDE SEQUENCE [LARGE SCALE GENOMIC DNA]</scope>
    <source>
        <strain evidence="2 3">ATCC 201684</strain>
    </source>
</reference>
<name>A0A6G0X260_9STRA</name>
<dbReference type="EMBL" id="VJMJ01000119">
    <property type="protein sequence ID" value="KAF0733864.1"/>
    <property type="molecule type" value="Genomic_DNA"/>
</dbReference>
<protein>
    <recommendedName>
        <fullName evidence="1">COMM domain-containing protein</fullName>
    </recommendedName>
</protein>
<keyword evidence="3" id="KW-1185">Reference proteome</keyword>